<organism evidence="3 4">
    <name type="scientific">Cladophialophora carrionii CBS 160.54</name>
    <dbReference type="NCBI Taxonomy" id="1279043"/>
    <lineage>
        <taxon>Eukaryota</taxon>
        <taxon>Fungi</taxon>
        <taxon>Dikarya</taxon>
        <taxon>Ascomycota</taxon>
        <taxon>Pezizomycotina</taxon>
        <taxon>Eurotiomycetes</taxon>
        <taxon>Chaetothyriomycetidae</taxon>
        <taxon>Chaetothyriales</taxon>
        <taxon>Herpotrichiellaceae</taxon>
        <taxon>Cladophialophora</taxon>
    </lineage>
</organism>
<dbReference type="Proteomes" id="UP000030678">
    <property type="component" value="Unassembled WGS sequence"/>
</dbReference>
<dbReference type="EMBL" id="KB822706">
    <property type="protein sequence ID" value="ETI22558.1"/>
    <property type="molecule type" value="Genomic_DNA"/>
</dbReference>
<protein>
    <recommendedName>
        <fullName evidence="2">Clr5 domain-containing protein</fullName>
    </recommendedName>
</protein>
<feature type="compositionally biased region" description="Low complexity" evidence="1">
    <location>
        <begin position="248"/>
        <end position="271"/>
    </location>
</feature>
<feature type="region of interest" description="Disordered" evidence="1">
    <location>
        <begin position="1"/>
        <end position="47"/>
    </location>
</feature>
<dbReference type="Gene3D" id="1.25.40.10">
    <property type="entry name" value="Tetratricopeptide repeat domain"/>
    <property type="match status" value="1"/>
</dbReference>
<dbReference type="SUPFAM" id="SSF48452">
    <property type="entry name" value="TPR-like"/>
    <property type="match status" value="1"/>
</dbReference>
<feature type="region of interest" description="Disordered" evidence="1">
    <location>
        <begin position="776"/>
        <end position="886"/>
    </location>
</feature>
<feature type="compositionally biased region" description="Basic and acidic residues" evidence="1">
    <location>
        <begin position="860"/>
        <end position="873"/>
    </location>
</feature>
<dbReference type="AlphaFoldDB" id="V9D8D0"/>
<feature type="compositionally biased region" description="Polar residues" evidence="1">
    <location>
        <begin position="297"/>
        <end position="313"/>
    </location>
</feature>
<evidence type="ECO:0000313" key="4">
    <source>
        <dbReference type="Proteomes" id="UP000030678"/>
    </source>
</evidence>
<name>V9D8D0_9EURO</name>
<accession>V9D8D0</accession>
<dbReference type="PANTHER" id="PTHR38788">
    <property type="entry name" value="CLR5 DOMAIN-CONTAINING PROTEIN"/>
    <property type="match status" value="1"/>
</dbReference>
<dbReference type="RefSeq" id="XP_008729175.1">
    <property type="nucleotide sequence ID" value="XM_008730953.1"/>
</dbReference>
<feature type="compositionally biased region" description="Pro residues" evidence="1">
    <location>
        <begin position="22"/>
        <end position="40"/>
    </location>
</feature>
<dbReference type="VEuPathDB" id="FungiDB:G647_06634"/>
<dbReference type="InterPro" id="IPR011990">
    <property type="entry name" value="TPR-like_helical_dom_sf"/>
</dbReference>
<evidence type="ECO:0000313" key="3">
    <source>
        <dbReference type="EMBL" id="ETI22558.1"/>
    </source>
</evidence>
<dbReference type="PANTHER" id="PTHR38788:SF3">
    <property type="entry name" value="CLR5 DOMAIN-CONTAINING PROTEIN"/>
    <property type="match status" value="1"/>
</dbReference>
<gene>
    <name evidence="3" type="ORF">G647_06634</name>
</gene>
<feature type="region of interest" description="Disordered" evidence="1">
    <location>
        <begin position="238"/>
        <end position="358"/>
    </location>
</feature>
<feature type="compositionally biased region" description="Polar residues" evidence="1">
    <location>
        <begin position="348"/>
        <end position="358"/>
    </location>
</feature>
<dbReference type="Pfam" id="PF13424">
    <property type="entry name" value="TPR_12"/>
    <property type="match status" value="1"/>
</dbReference>
<feature type="domain" description="Clr5" evidence="2">
    <location>
        <begin position="63"/>
        <end position="113"/>
    </location>
</feature>
<dbReference type="HOGENOM" id="CLU_370056_0_0_1"/>
<evidence type="ECO:0000256" key="1">
    <source>
        <dbReference type="SAM" id="MobiDB-lite"/>
    </source>
</evidence>
<proteinExistence type="predicted"/>
<dbReference type="Pfam" id="PF14420">
    <property type="entry name" value="Clr5"/>
    <property type="match status" value="1"/>
</dbReference>
<dbReference type="InterPro" id="IPR025676">
    <property type="entry name" value="Clr5_dom"/>
</dbReference>
<feature type="compositionally biased region" description="Acidic residues" evidence="1">
    <location>
        <begin position="836"/>
        <end position="848"/>
    </location>
</feature>
<sequence>MAASLGNYPHGWTVNTSNVAPAPAPTPAPAPAPTPTPAPAPAAVQAPPSLAPAQLEAREGPAPAQWQAVKDEIRVLYEKNPLRDVRKIMERKYGFKATERMYKARLSQWGISKNYSDKDYQICSVLNHHRQKSGKRSTAFMIHGHKRSLKDLHKYVKGRKMTEEDFLASALANVDCHGGDQQQQPEQYAHVRAYTPEPEVEGDDTPSAPARVRPAEIVANVDLSLNANISAAAFAPTGTAPDSGASGPALRSTAPTSTSTSMSISAVPSSAFTTIHHGSPTSQQKTRSPRGRASPSMPLTLSSQVTPYAQQQQHHPRQGSRFPPQESTVTWPPSSNSPHSSRGGYLVSSPQDTPSSYTFSTTHEAPVPFEDQVRHAGSFDDSSSPTMPCQRLGRDVEFMALQIIDAPPLRSLCGHDDIRAWSLMMADSTSSTSSASSDGDGMDYEQICPTCHESTREHFISLPNLEMAPAPARNILNVAHDVAAPQPAMAMALPASSRGHDHSWRWVARCFAACIYLRRGDHTLSRHSLADADAEFERMLAPRQDPKVLLALNQTVQILQMHDQGDLTKTIMTSAYYVARRTLGPDDPVTTMARWMVYVADGQMRDRDITSATLRALHETFVRRHGADDPRAIASLYCYGFMLNVEAQPQRAEHVLREVYDVSTRVLGPRHLQSISALTNLHRALHRQDRLDEAVAVLARAIRDSKDTLGENHPRRLESIRLLALLYKQQGRSEWTEQLYWQVLEGRVKMLGKNHAYTQGMKVDLEALLKQTGKWTVRKRVHRQTRRRSSSRGRGRGRSTSRNRTQSTSRGRGRGRGRGRIPPQAAGFRGERDSELVQEEEFEVEVESEAQLRIQDIFEWDPHEQWDETRSDGGDSDGTGSQHEAF</sequence>
<feature type="compositionally biased region" description="Polar residues" evidence="1">
    <location>
        <begin position="325"/>
        <end position="340"/>
    </location>
</feature>
<dbReference type="GeneID" id="19985127"/>
<evidence type="ECO:0000259" key="2">
    <source>
        <dbReference type="Pfam" id="PF14420"/>
    </source>
</evidence>
<feature type="compositionally biased region" description="Basic residues" evidence="1">
    <location>
        <begin position="776"/>
        <end position="801"/>
    </location>
</feature>
<reference evidence="3 4" key="1">
    <citation type="submission" date="2013-03" db="EMBL/GenBank/DDBJ databases">
        <title>The Genome Sequence of Cladophialophora carrionii CBS 160.54.</title>
        <authorList>
            <consortium name="The Broad Institute Genomics Platform"/>
            <person name="Cuomo C."/>
            <person name="de Hoog S."/>
            <person name="Gorbushina A."/>
            <person name="Walker B."/>
            <person name="Young S.K."/>
            <person name="Zeng Q."/>
            <person name="Gargeya S."/>
            <person name="Fitzgerald M."/>
            <person name="Haas B."/>
            <person name="Abouelleil A."/>
            <person name="Allen A.W."/>
            <person name="Alvarado L."/>
            <person name="Arachchi H.M."/>
            <person name="Berlin A.M."/>
            <person name="Chapman S.B."/>
            <person name="Gainer-Dewar J."/>
            <person name="Goldberg J."/>
            <person name="Griggs A."/>
            <person name="Gujja S."/>
            <person name="Hansen M."/>
            <person name="Howarth C."/>
            <person name="Imamovic A."/>
            <person name="Ireland A."/>
            <person name="Larimer J."/>
            <person name="McCowan C."/>
            <person name="Murphy C."/>
            <person name="Pearson M."/>
            <person name="Poon T.W."/>
            <person name="Priest M."/>
            <person name="Roberts A."/>
            <person name="Saif S."/>
            <person name="Shea T."/>
            <person name="Sisk P."/>
            <person name="Sykes S."/>
            <person name="Wortman J."/>
            <person name="Nusbaum C."/>
            <person name="Birren B."/>
        </authorList>
    </citation>
    <scope>NUCLEOTIDE SEQUENCE [LARGE SCALE GENOMIC DNA]</scope>
    <source>
        <strain evidence="3 4">CBS 160.54</strain>
    </source>
</reference>
<dbReference type="OrthoDB" id="1658288at2759"/>